<gene>
    <name evidence="1" type="ORF">AAH949_03680</name>
</gene>
<proteinExistence type="predicted"/>
<evidence type="ECO:0000313" key="1">
    <source>
        <dbReference type="EMBL" id="XBJ29943.1"/>
    </source>
</evidence>
<dbReference type="PANTHER" id="PTHR42146:SF1">
    <property type="entry name" value="OLIGORIBONUCLEASE NRNB"/>
    <property type="match status" value="1"/>
</dbReference>
<dbReference type="Gene3D" id="3.90.1640.10">
    <property type="entry name" value="inorganic pyrophosphatase (n-terminal core)"/>
    <property type="match status" value="1"/>
</dbReference>
<name>A0AAU7EAL0_9BACT</name>
<organism evidence="1">
    <name type="scientific">Campylobacter sp. CCS1377</name>
    <dbReference type="NCBI Taxonomy" id="3158229"/>
    <lineage>
        <taxon>Bacteria</taxon>
        <taxon>Pseudomonadati</taxon>
        <taxon>Campylobacterota</taxon>
        <taxon>Epsilonproteobacteria</taxon>
        <taxon>Campylobacterales</taxon>
        <taxon>Campylobacteraceae</taxon>
        <taxon>Campylobacter</taxon>
    </lineage>
</organism>
<dbReference type="InterPro" id="IPR052968">
    <property type="entry name" value="Nucleotide_metab_enz"/>
</dbReference>
<reference evidence="1" key="1">
    <citation type="submission" date="2024-05" db="EMBL/GenBank/DDBJ databases">
        <title>Campylobacter coli isolated from environmental waters in Slovenia.</title>
        <authorList>
            <person name="Zautner A.E."/>
            <person name="Bunk B."/>
            <person name="Riedel T."/>
            <person name="Sproeer C."/>
        </authorList>
    </citation>
    <scope>NUCLEOTIDE SEQUENCE</scope>
    <source>
        <strain evidence="1">CCS1377</strain>
    </source>
</reference>
<dbReference type="InterPro" id="IPR038763">
    <property type="entry name" value="DHH_sf"/>
</dbReference>
<dbReference type="PANTHER" id="PTHR42146">
    <property type="entry name" value="3',5'-CYCLIC-NUCLEOTIDE PHOSPHODIESTERASE"/>
    <property type="match status" value="1"/>
</dbReference>
<dbReference type="AlphaFoldDB" id="A0AAU7EAL0"/>
<accession>A0AAU7EAL0</accession>
<dbReference type="Gene3D" id="3.10.310.30">
    <property type="match status" value="1"/>
</dbReference>
<dbReference type="SUPFAM" id="SSF64182">
    <property type="entry name" value="DHH phosphoesterases"/>
    <property type="match status" value="1"/>
</dbReference>
<dbReference type="RefSeq" id="WP_348519015.1">
    <property type="nucleotide sequence ID" value="NZ_CP155620.1"/>
</dbReference>
<sequence>MKIYHLSHTDLDGYACQYVVNFYFKNCVFFNSNYGKEINDNFTVILNQIEQDLQKNPNEQFYILITDLNLTPTQCEDFQKAIESKKIKLLLLDHHQSGLECMQKYPWYLLDNSRCATKIVYDFFSKICFKDENLAHFVKVVNAIDIWLKDDKYFELGKIFLGMIANAKEINRTMFAKQNIEYMFFLLEQARHFIDKENAPILLEDSIHFLKKDFFKQNHNDTLANLISAYIVNHLNFYKDKFSIYYENFKGLLTYNIGNTSVIGNDFLVKNPEFDFFIDVSSRKTLSFRANGKVDVSLMAKKLVGGGGHKNASGGLFNGFKDNASYTNIKAQINDLIKQKTLKEGLS</sequence>
<protein>
    <submittedName>
        <fullName evidence="1">3'-to-5' oligoribonuclease B</fullName>
    </submittedName>
</protein>
<dbReference type="EMBL" id="CP155620">
    <property type="protein sequence ID" value="XBJ29943.1"/>
    <property type="molecule type" value="Genomic_DNA"/>
</dbReference>